<proteinExistence type="predicted"/>
<dbReference type="Proteomes" id="UP000075531">
    <property type="component" value="Unassembled WGS sequence"/>
</dbReference>
<dbReference type="OrthoDB" id="9767366at2"/>
<gene>
    <name evidence="2" type="primary">nfdA</name>
    <name evidence="2" type="ORF">CLTEP_25760</name>
</gene>
<protein>
    <submittedName>
        <fullName evidence="2">N-substituted formamide deformylase</fullName>
        <ecNumber evidence="2">3.5.1.91</ecNumber>
    </submittedName>
</protein>
<feature type="domain" description="Amidohydrolase 3" evidence="1">
    <location>
        <begin position="46"/>
        <end position="529"/>
    </location>
</feature>
<evidence type="ECO:0000313" key="3">
    <source>
        <dbReference type="Proteomes" id="UP000075531"/>
    </source>
</evidence>
<dbReference type="EC" id="3.5.1.91" evidence="2"/>
<dbReference type="InterPro" id="IPR011059">
    <property type="entry name" value="Metal-dep_hydrolase_composite"/>
</dbReference>
<reference evidence="2 3" key="1">
    <citation type="submission" date="2016-02" db="EMBL/GenBank/DDBJ databases">
        <title>Genome sequence of Clostridium tepidiprofundi DSM 19306.</title>
        <authorList>
            <person name="Poehlein A."/>
            <person name="Daniel R."/>
        </authorList>
    </citation>
    <scope>NUCLEOTIDE SEQUENCE [LARGE SCALE GENOMIC DNA]</scope>
    <source>
        <strain evidence="2 3">DSM 19306</strain>
    </source>
</reference>
<dbReference type="RefSeq" id="WP_066827303.1">
    <property type="nucleotide sequence ID" value="NZ_LTBA01000065.1"/>
</dbReference>
<dbReference type="SUPFAM" id="SSF51338">
    <property type="entry name" value="Composite domain of metallo-dependent hydrolases"/>
    <property type="match status" value="1"/>
</dbReference>
<dbReference type="EMBL" id="LTBA01000065">
    <property type="protein sequence ID" value="KYH30566.1"/>
    <property type="molecule type" value="Genomic_DNA"/>
</dbReference>
<dbReference type="PATRIC" id="fig|1121338.3.peg.2675"/>
<comment type="caution">
    <text evidence="2">The sequence shown here is derived from an EMBL/GenBank/DDBJ whole genome shotgun (WGS) entry which is preliminary data.</text>
</comment>
<dbReference type="SUPFAM" id="SSF51556">
    <property type="entry name" value="Metallo-dependent hydrolases"/>
    <property type="match status" value="1"/>
</dbReference>
<sequence length="535" mass="59637">MIAFINGNIITMNNNKIAQAFIVENNVFTYVGSNDEILKIIKDANEIVDLKGKTVIPGINDSHMHFLNYAVTKNNVNIYNVDSIETMISKTKEYIVENNPHKNDWIISRGWNENLFIEKKLPTRYDLDKISCEYPIFFSRVCGHIGVANSKALELTGINSNTPNTEGGIVDKENGIPTGILRENALNLIFNILPPMKKDTIKTLLKNSFEDLLKVGITSIQTEDVTHSRALEPLICAYRELEQENALPVRVNLQLALPDEKSINEATYMNLKTGIGNDKFKIGPIKLFLDGSLGGRTAAMKEEYCDVHSNGVLIYSSHQLNKITLAAYNAGFQIAAHAIGDNAIEQILNSYENIYKLNSKSKLRNIVIHCQFTNNKLIKKFKEIGAIASVQPCFVMSDYTIVKKAVGNARAKDSYAWNDMLKNDIHVAFSSDAPIESFNPFEGIYAAVTRKDITGNPKEGWYKKQCISVYDALKCFTLGSAYASFEENIKGSIENGKLADFVVISDNILKISPDKIKDITVLATYVGGEKKFSVS</sequence>
<dbReference type="PANTHER" id="PTHR22642">
    <property type="entry name" value="IMIDAZOLONEPROPIONASE"/>
    <property type="match status" value="1"/>
</dbReference>
<dbReference type="STRING" id="1121338.CLTEP_25760"/>
<dbReference type="InterPro" id="IPR013108">
    <property type="entry name" value="Amidohydro_3"/>
</dbReference>
<dbReference type="AlphaFoldDB" id="A0A151ASG4"/>
<dbReference type="Gene3D" id="2.30.40.10">
    <property type="entry name" value="Urease, subunit C, domain 1"/>
    <property type="match status" value="1"/>
</dbReference>
<organism evidence="2 3">
    <name type="scientific">Clostridium tepidiprofundi DSM 19306</name>
    <dbReference type="NCBI Taxonomy" id="1121338"/>
    <lineage>
        <taxon>Bacteria</taxon>
        <taxon>Bacillati</taxon>
        <taxon>Bacillota</taxon>
        <taxon>Clostridia</taxon>
        <taxon>Eubacteriales</taxon>
        <taxon>Clostridiaceae</taxon>
        <taxon>Clostridium</taxon>
    </lineage>
</organism>
<dbReference type="InterPro" id="IPR032466">
    <property type="entry name" value="Metal_Hydrolase"/>
</dbReference>
<keyword evidence="3" id="KW-1185">Reference proteome</keyword>
<accession>A0A151ASG4</accession>
<dbReference type="GO" id="GO:0016810">
    <property type="term" value="F:hydrolase activity, acting on carbon-nitrogen (but not peptide) bonds"/>
    <property type="evidence" value="ECO:0007669"/>
    <property type="project" value="InterPro"/>
</dbReference>
<dbReference type="PANTHER" id="PTHR22642:SF2">
    <property type="entry name" value="PROTEIN LONG AFTER FAR-RED 3"/>
    <property type="match status" value="1"/>
</dbReference>
<dbReference type="Gene3D" id="3.10.310.70">
    <property type="match status" value="1"/>
</dbReference>
<dbReference type="CDD" id="cd01300">
    <property type="entry name" value="YtcJ_like"/>
    <property type="match status" value="1"/>
</dbReference>
<dbReference type="InterPro" id="IPR033932">
    <property type="entry name" value="YtcJ-like"/>
</dbReference>
<evidence type="ECO:0000313" key="2">
    <source>
        <dbReference type="EMBL" id="KYH30566.1"/>
    </source>
</evidence>
<keyword evidence="2" id="KW-0378">Hydrolase</keyword>
<dbReference type="Pfam" id="PF07969">
    <property type="entry name" value="Amidohydro_3"/>
    <property type="match status" value="1"/>
</dbReference>
<name>A0A151ASG4_9CLOT</name>
<dbReference type="Gene3D" id="3.20.20.140">
    <property type="entry name" value="Metal-dependent hydrolases"/>
    <property type="match status" value="1"/>
</dbReference>
<evidence type="ECO:0000259" key="1">
    <source>
        <dbReference type="Pfam" id="PF07969"/>
    </source>
</evidence>